<feature type="transmembrane region" description="Helical" evidence="1">
    <location>
        <begin position="563"/>
        <end position="579"/>
    </location>
</feature>
<name>E0NJH8_9FIRM</name>
<sequence length="608" mass="66650">MFMRCKMTDNTREIQIKKVLLLIFFAANLIFNIFSFDILISRYLHVMLLFILGAFFSKSSKIFYFLEIPTFLYIILSQNARILRGGYLTSLDVTIGVVLILIFIYMGFRANRTVTLLGLFFLLFLYFGRFIPAPIGHNGFSIKRIVSHMIYSTSGFFGTGTSVSMSYIFLFMIFGSFLKYAGLTDFIANISLSLFGKSSGGSAKVSVVSSAFMGMINGSAVANVATTGTFTIPMMKKSGYSSDFAAAVEAVSSTGGQFCPPIMGAAAFVMAEFLNINYFEILKAAIIPAILFYSGILFAVHFEAQKSNIKSSEVNIDIKEEFKNNFHLLIPIILLIILIYFKANIIKAILISTANIYFVSLLRSHTSMSFKDVLDAIYEGSMESINVGISVVMIGLIIGTESLSGLGISVIGFLTSYGIRSMILSAFIIAILSIILGMGVPGVASFVIIYTIASPLLNSYGVSYMASGLFCLIYACLSNITPPVAISSYMASSIARSDLVKTSFTAMRLGLHGFMIPFFFLVNPFFLGDGPILKVLFYLGLGILGTFAMSIANIGYLKRDLNMFKRIIFMASGVLLLYPEFFSSVAGLVLLIVLVVSIRFGGQHEKTI</sequence>
<evidence type="ECO:0000313" key="4">
    <source>
        <dbReference type="Proteomes" id="UP000003280"/>
    </source>
</evidence>
<feature type="transmembrane region" description="Helical" evidence="1">
    <location>
        <begin position="281"/>
        <end position="302"/>
    </location>
</feature>
<gene>
    <name evidence="3" type="ORF">HMPREF9225_0317</name>
</gene>
<dbReference type="HOGENOM" id="CLU_007041_3_1_9"/>
<keyword evidence="4" id="KW-1185">Reference proteome</keyword>
<feature type="transmembrane region" description="Helical" evidence="1">
    <location>
        <begin position="322"/>
        <end position="341"/>
    </location>
</feature>
<dbReference type="InterPro" id="IPR010656">
    <property type="entry name" value="DctM"/>
</dbReference>
<feature type="transmembrane region" description="Helical" evidence="1">
    <location>
        <begin position="156"/>
        <end position="178"/>
    </location>
</feature>
<feature type="transmembrane region" description="Helical" evidence="1">
    <location>
        <begin position="385"/>
        <end position="414"/>
    </location>
</feature>
<feature type="transmembrane region" description="Helical" evidence="1">
    <location>
        <begin position="464"/>
        <end position="486"/>
    </location>
</feature>
<evidence type="ECO:0000256" key="1">
    <source>
        <dbReference type="SAM" id="Phobius"/>
    </source>
</evidence>
<dbReference type="Proteomes" id="UP000003280">
    <property type="component" value="Unassembled WGS sequence"/>
</dbReference>
<dbReference type="EMBL" id="AEEH01000018">
    <property type="protein sequence ID" value="EFM25998.1"/>
    <property type="molecule type" value="Genomic_DNA"/>
</dbReference>
<keyword evidence="1" id="KW-1133">Transmembrane helix</keyword>
<feature type="transmembrane region" description="Helical" evidence="1">
    <location>
        <begin position="114"/>
        <end position="135"/>
    </location>
</feature>
<feature type="transmembrane region" description="Helical" evidence="1">
    <location>
        <begin position="532"/>
        <end position="556"/>
    </location>
</feature>
<dbReference type="InterPro" id="IPR011853">
    <property type="entry name" value="TRAP_DctM-Dct_fused"/>
</dbReference>
<dbReference type="eggNOG" id="COG4666">
    <property type="taxonomic scope" value="Bacteria"/>
</dbReference>
<feature type="domain" description="TRAP C4-dicarboxylate transport system permease DctM subunit" evidence="2">
    <location>
        <begin position="98"/>
        <end position="525"/>
    </location>
</feature>
<protein>
    <submittedName>
        <fullName evidence="3">TRAP transporter, 4TM/12TM fusion protein</fullName>
    </submittedName>
</protein>
<dbReference type="PANTHER" id="PTHR43849">
    <property type="entry name" value="BLL3936 PROTEIN"/>
    <property type="match status" value="1"/>
</dbReference>
<feature type="transmembrane region" description="Helical" evidence="1">
    <location>
        <begin position="211"/>
        <end position="232"/>
    </location>
</feature>
<feature type="transmembrane region" description="Helical" evidence="1">
    <location>
        <begin position="46"/>
        <end position="66"/>
    </location>
</feature>
<organism evidence="3 4">
    <name type="scientific">Peptoniphilus duerdenii ATCC BAA-1640</name>
    <dbReference type="NCBI Taxonomy" id="862517"/>
    <lineage>
        <taxon>Bacteria</taxon>
        <taxon>Bacillati</taxon>
        <taxon>Bacillota</taxon>
        <taxon>Tissierellia</taxon>
        <taxon>Tissierellales</taxon>
        <taxon>Peptoniphilaceae</taxon>
        <taxon>Peptoniphilus</taxon>
    </lineage>
</organism>
<evidence type="ECO:0000313" key="3">
    <source>
        <dbReference type="EMBL" id="EFM25998.1"/>
    </source>
</evidence>
<feature type="transmembrane region" description="Helical" evidence="1">
    <location>
        <begin position="506"/>
        <end position="526"/>
    </location>
</feature>
<comment type="caution">
    <text evidence="3">The sequence shown here is derived from an EMBL/GenBank/DDBJ whole genome shotgun (WGS) entry which is preliminary data.</text>
</comment>
<dbReference type="PANTHER" id="PTHR43849:SF2">
    <property type="entry name" value="BLL3936 PROTEIN"/>
    <property type="match status" value="1"/>
</dbReference>
<accession>E0NJH8</accession>
<dbReference type="NCBIfam" id="TIGR02123">
    <property type="entry name" value="TRAP_fused"/>
    <property type="match status" value="1"/>
</dbReference>
<keyword evidence="1" id="KW-0812">Transmembrane</keyword>
<proteinExistence type="predicted"/>
<keyword evidence="1" id="KW-0472">Membrane</keyword>
<dbReference type="Pfam" id="PF06808">
    <property type="entry name" value="DctM"/>
    <property type="match status" value="1"/>
</dbReference>
<reference evidence="3 4" key="1">
    <citation type="submission" date="2010-07" db="EMBL/GenBank/DDBJ databases">
        <authorList>
            <person name="Muzny D."/>
            <person name="Qin X."/>
            <person name="Deng J."/>
            <person name="Jiang H."/>
            <person name="Liu Y."/>
            <person name="Qu J."/>
            <person name="Song X.-Z."/>
            <person name="Zhang L."/>
            <person name="Thornton R."/>
            <person name="Coyle M."/>
            <person name="Francisco L."/>
            <person name="Jackson L."/>
            <person name="Javaid M."/>
            <person name="Korchina V."/>
            <person name="Kovar C."/>
            <person name="Mata R."/>
            <person name="Mathew T."/>
            <person name="Ngo R."/>
            <person name="Nguyen L."/>
            <person name="Nguyen N."/>
            <person name="Okwuonu G."/>
            <person name="Ongeri F."/>
            <person name="Pham C."/>
            <person name="Simmons D."/>
            <person name="Wilczek-Boney K."/>
            <person name="Hale W."/>
            <person name="Jakkamsetti A."/>
            <person name="Pham P."/>
            <person name="Ruth R."/>
            <person name="San Lucas F."/>
            <person name="Warren J."/>
            <person name="Zhang J."/>
            <person name="Zhao Z."/>
            <person name="Zhou C."/>
            <person name="Zhu D."/>
            <person name="Lee S."/>
            <person name="Bess C."/>
            <person name="Blankenburg K."/>
            <person name="Forbes L."/>
            <person name="Fu Q."/>
            <person name="Gubbala S."/>
            <person name="Hirani K."/>
            <person name="Jayaseelan J.C."/>
            <person name="Lara F."/>
            <person name="Munidasa M."/>
            <person name="Palculict T."/>
            <person name="Patil S."/>
            <person name="Pu L.-L."/>
            <person name="Saada N."/>
            <person name="Tang L."/>
            <person name="Weissenberger G."/>
            <person name="Zhu Y."/>
            <person name="Hemphill L."/>
            <person name="Shang Y."/>
            <person name="Youmans B."/>
            <person name="Ayvaz T."/>
            <person name="Ross M."/>
            <person name="Santibanez J."/>
            <person name="Aqrawi P."/>
            <person name="Gross S."/>
            <person name="Joshi V."/>
            <person name="Fowler G."/>
            <person name="Nazareth L."/>
            <person name="Reid J."/>
            <person name="Worley K."/>
            <person name="Petrosino J."/>
            <person name="Highlander S."/>
            <person name="Gibbs R."/>
        </authorList>
    </citation>
    <scope>NUCLEOTIDE SEQUENCE [LARGE SCALE GENOMIC DNA]</scope>
    <source>
        <strain evidence="3 4">ATCC BAA-1640</strain>
    </source>
</reference>
<evidence type="ECO:0000259" key="2">
    <source>
        <dbReference type="Pfam" id="PF06808"/>
    </source>
</evidence>
<feature type="transmembrane region" description="Helical" evidence="1">
    <location>
        <begin position="20"/>
        <end position="40"/>
    </location>
</feature>
<feature type="transmembrane region" description="Helical" evidence="1">
    <location>
        <begin position="426"/>
        <end position="452"/>
    </location>
</feature>
<feature type="transmembrane region" description="Helical" evidence="1">
    <location>
        <begin position="87"/>
        <end position="108"/>
    </location>
</feature>
<dbReference type="STRING" id="862517.HMPREF9225_0317"/>
<dbReference type="AlphaFoldDB" id="E0NJH8"/>
<dbReference type="OrthoDB" id="9759894at2"/>